<feature type="region of interest" description="Disordered" evidence="2">
    <location>
        <begin position="119"/>
        <end position="191"/>
    </location>
</feature>
<feature type="coiled-coil region" evidence="1">
    <location>
        <begin position="1306"/>
        <end position="1452"/>
    </location>
</feature>
<evidence type="ECO:0000313" key="4">
    <source>
        <dbReference type="Proteomes" id="UP000738325"/>
    </source>
</evidence>
<sequence>MMSFPHQRSDHNTEQVGVGHLPLGQQSPSSIKLPISTVHDLPSSAAKVSPFHAGASNSKSESIYTGETLPSADVLFGESSAMDFFQPAPTVSPVVLAQTIQHIGTLGMEFTPSNIQLATSSQRGDRNQALSSVSMDLNPPVSSVSTSEIEGASTAEAISSSQPEMLLLSDDSSEPDSSLPNDSTNDKQENTFSIGSISLPGDIGDMYASQLFSEVRSLDSSAFFAGLGRTTQEFGKYDQRSVLTADIQRQEHNKADFSAPIASAWKEPLIKHEIELFSGPDHMVATVQPGTPHVVAQEQKAERNTTAVSSISQSKTGERLSMLSATSSYPPRNSVDSLQHSLVEVATRGSPGLNETRNEPVNGAAEYEGSSYQTPSSRQYPTTLPWNASPTLLEETISTPVGHALAQGDSEGFTGPHNGDVQRHPSNYSVLELGTGLTHSPYFTQTRHSPSVQERHEQNPMSSPTSHSTEAIMGKLETELSAFDLVSLSEDVATSSLATQLSTSPPQKERGFASLLDPSTLSAVEDLLNMPKSAAFERGMSRLFKGVKSSATSIFASPLSQTPSRAPPPLQYGEIHDSEGENAALGTTLGRVDDAIVMESSTAVELQGQPPSVQQIISATVPVSVVKVEQPQLVKTDWQDILEAAPCSPTDFYQPQMHDPQVRYDLEDKAEKLSVLNVEPHECNPVQVDTEDADNAVYHGAPPRRTNEARGSTGSGVDSNSTVVYSDIGEGPEHNTQLSSQISRSIDLSISSSPLVDYSRRESSRDNESYPWKHEVVSGYRASNAEAEGHRTTLDRKARLLEKGRELLEKRQQLAARHSPRATVQVEHTSLVSPVMKADISDADSAVCKKLTDVTQLPLAQKHVHNVAEESGPQYPSTMQYQLQEENHASLEHMQSKASSMTVSAPISASVVPAVVIAAVADAVKDSMLSNEQDTRGVPFETLWRLPPAEVEHHELTIQDQDFDLASGNRDVEAALEHGHPNRPGYGAVASESGSLYGVYAENERLREELLHTQQQLANYTTGRTNMIQSSSSDASLTEQLPREIDGLRRQLKGQRQEIKELQDTIKRSDMEKRDLALKVKNLEQLLADAEKHRIELQSNQAMTDEAYRAIQEKLITSSEQEKAEYLDEAALRVLELEHRYDILQEEVLALRAEQSRRDIDVEHLVTNTVSDDSATLSGSSPELRMQQGQLEKTLMAANVSEEELKTYLSLLNEHATSIQEGPSSEQSKVHESIAKDLEFALHREKELQQELRALQDATQPLEANHGACNQNAIQVAYDELSERASMWQEDCILAQEDNVHTKQQLQQANADLLAARTEVELLQAAALEIQHQQQKQQDEYRSLEANATLRLDDTIKQQEMTLMEAAQRVSALESAVSAMATEKENLNESIQHYKGLAVVLEDEVDRLRRTIQGLEHMARKKDVSEVDSVDLARLEREVTTLQEERQHAQEQLVLVLDLFEKSLRLPDNHDEIATLENSAVTLLSTIRPLGLSVQVLSEATTRFIALQMLQENTKARVCDLEVELSSVRQQHRDLEGVAQSDHGHDYCDTKTEDLQEQLLKAKEGISKLQQFLYEFQTEKKAAIFELELQLQDSEKELLQVRSQLAKAQAMLLSRSPDPGPSTPLAWIQQQPREGSTDASHALIAEEIFQGTEQVHHDAVLALEPLRLQKTELERTLLDLRHRYELSQGVNDALLSKLEKENQQLRADLERTSAGMSSEHLERIQDLERQQAELTHQLRTAQREREFTRQDMKSLKAKLRAQH</sequence>
<accession>A0A9P6RF53</accession>
<feature type="compositionally biased region" description="Polar residues" evidence="2">
    <location>
        <begin position="119"/>
        <end position="148"/>
    </location>
</feature>
<feature type="coiled-coil region" evidence="1">
    <location>
        <begin position="1045"/>
        <end position="1103"/>
    </location>
</feature>
<keyword evidence="4" id="KW-1185">Reference proteome</keyword>
<name>A0A9P6RF53_9FUNG</name>
<feature type="coiled-coil region" evidence="1">
    <location>
        <begin position="1238"/>
        <end position="1265"/>
    </location>
</feature>
<feature type="compositionally biased region" description="Polar residues" evidence="2">
    <location>
        <begin position="459"/>
        <end position="468"/>
    </location>
</feature>
<feature type="region of interest" description="Disordered" evidence="2">
    <location>
        <begin position="366"/>
        <end position="386"/>
    </location>
</feature>
<feature type="coiled-coil region" evidence="1">
    <location>
        <begin position="1584"/>
        <end position="1611"/>
    </location>
</feature>
<organism evidence="3 4">
    <name type="scientific">Dissophora globulifera</name>
    <dbReference type="NCBI Taxonomy" id="979702"/>
    <lineage>
        <taxon>Eukaryota</taxon>
        <taxon>Fungi</taxon>
        <taxon>Fungi incertae sedis</taxon>
        <taxon>Mucoromycota</taxon>
        <taxon>Mortierellomycotina</taxon>
        <taxon>Mortierellomycetes</taxon>
        <taxon>Mortierellales</taxon>
        <taxon>Mortierellaceae</taxon>
        <taxon>Dissophora</taxon>
    </lineage>
</organism>
<feature type="compositionally biased region" description="Polar residues" evidence="2">
    <location>
        <begin position="304"/>
        <end position="315"/>
    </location>
</feature>
<protein>
    <submittedName>
        <fullName evidence="3">Uncharacterized protein</fullName>
    </submittedName>
</protein>
<feature type="compositionally biased region" description="Polar residues" evidence="2">
    <location>
        <begin position="709"/>
        <end position="724"/>
    </location>
</feature>
<dbReference type="OrthoDB" id="2444865at2759"/>
<evidence type="ECO:0000313" key="3">
    <source>
        <dbReference type="EMBL" id="KAG0316458.1"/>
    </source>
</evidence>
<feature type="region of interest" description="Disordered" evidence="2">
    <location>
        <begin position="1"/>
        <end position="31"/>
    </location>
</feature>
<gene>
    <name evidence="3" type="ORF">BGZ99_006898</name>
</gene>
<feature type="region of interest" description="Disordered" evidence="2">
    <location>
        <begin position="300"/>
        <end position="334"/>
    </location>
</feature>
<feature type="coiled-coil region" evidence="1">
    <location>
        <begin position="1127"/>
        <end position="1154"/>
    </location>
</feature>
<keyword evidence="1" id="KW-0175">Coiled coil</keyword>
<feature type="region of interest" description="Disordered" evidence="2">
    <location>
        <begin position="1740"/>
        <end position="1763"/>
    </location>
</feature>
<dbReference type="EMBL" id="JAAAIP010000480">
    <property type="protein sequence ID" value="KAG0316458.1"/>
    <property type="molecule type" value="Genomic_DNA"/>
</dbReference>
<feature type="compositionally biased region" description="Low complexity" evidence="2">
    <location>
        <begin position="166"/>
        <end position="183"/>
    </location>
</feature>
<feature type="region of interest" description="Disordered" evidence="2">
    <location>
        <begin position="696"/>
        <end position="741"/>
    </location>
</feature>
<feature type="compositionally biased region" description="Basic and acidic residues" evidence="2">
    <location>
        <begin position="1741"/>
        <end position="1754"/>
    </location>
</feature>
<feature type="compositionally biased region" description="Polar residues" evidence="2">
    <location>
        <begin position="370"/>
        <end position="386"/>
    </location>
</feature>
<reference evidence="3" key="1">
    <citation type="journal article" date="2020" name="Fungal Divers.">
        <title>Resolving the Mortierellaceae phylogeny through synthesis of multi-gene phylogenetics and phylogenomics.</title>
        <authorList>
            <person name="Vandepol N."/>
            <person name="Liber J."/>
            <person name="Desiro A."/>
            <person name="Na H."/>
            <person name="Kennedy M."/>
            <person name="Barry K."/>
            <person name="Grigoriev I.V."/>
            <person name="Miller A.N."/>
            <person name="O'Donnell K."/>
            <person name="Stajich J.E."/>
            <person name="Bonito G."/>
        </authorList>
    </citation>
    <scope>NUCLEOTIDE SEQUENCE</scope>
    <source>
        <strain evidence="3">REB-010B</strain>
    </source>
</reference>
<feature type="compositionally biased region" description="Polar residues" evidence="2">
    <location>
        <begin position="323"/>
        <end position="334"/>
    </location>
</feature>
<comment type="caution">
    <text evidence="3">The sequence shown here is derived from an EMBL/GenBank/DDBJ whole genome shotgun (WGS) entry which is preliminary data.</text>
</comment>
<evidence type="ECO:0000256" key="2">
    <source>
        <dbReference type="SAM" id="MobiDB-lite"/>
    </source>
</evidence>
<proteinExistence type="predicted"/>
<evidence type="ECO:0000256" key="1">
    <source>
        <dbReference type="SAM" id="Coils"/>
    </source>
</evidence>
<feature type="region of interest" description="Disordered" evidence="2">
    <location>
        <begin position="445"/>
        <end position="468"/>
    </location>
</feature>
<dbReference type="Proteomes" id="UP000738325">
    <property type="component" value="Unassembled WGS sequence"/>
</dbReference>